<accession>A0A3M6QUG7</accession>
<feature type="transmembrane region" description="Helical" evidence="2">
    <location>
        <begin position="30"/>
        <end position="50"/>
    </location>
</feature>
<dbReference type="PANTHER" id="PTHR39555:SF1">
    <property type="entry name" value="TYPE IV PILUS INNER MEMBRANE COMPONENT PILO"/>
    <property type="match status" value="1"/>
</dbReference>
<dbReference type="PIRSF" id="PIRSF016482">
    <property type="entry name" value="PilO"/>
    <property type="match status" value="1"/>
</dbReference>
<organism evidence="3 4">
    <name type="scientific">Corticibacter populi</name>
    <dbReference type="NCBI Taxonomy" id="1550736"/>
    <lineage>
        <taxon>Bacteria</taxon>
        <taxon>Pseudomonadati</taxon>
        <taxon>Pseudomonadota</taxon>
        <taxon>Betaproteobacteria</taxon>
        <taxon>Burkholderiales</taxon>
        <taxon>Comamonadaceae</taxon>
        <taxon>Corticibacter</taxon>
    </lineage>
</organism>
<dbReference type="OrthoDB" id="9802133at2"/>
<proteinExistence type="predicted"/>
<dbReference type="Proteomes" id="UP000278006">
    <property type="component" value="Unassembled WGS sequence"/>
</dbReference>
<dbReference type="PANTHER" id="PTHR39555">
    <property type="entry name" value="FIMBRIAL ASSEMBLY PROTEIN PILO-LIKE PROTEIN-RELATED"/>
    <property type="match status" value="1"/>
</dbReference>
<keyword evidence="1" id="KW-0175">Coiled coil</keyword>
<protein>
    <submittedName>
        <fullName evidence="3">Pilus assembly protein PilO</fullName>
    </submittedName>
</protein>
<dbReference type="EMBL" id="RDQO01000002">
    <property type="protein sequence ID" value="RMX06674.1"/>
    <property type="molecule type" value="Genomic_DNA"/>
</dbReference>
<dbReference type="Pfam" id="PF04350">
    <property type="entry name" value="PilO"/>
    <property type="match status" value="1"/>
</dbReference>
<keyword evidence="2" id="KW-1133">Transmembrane helix</keyword>
<evidence type="ECO:0000313" key="3">
    <source>
        <dbReference type="EMBL" id="RMX06674.1"/>
    </source>
</evidence>
<sequence length="218" mass="24651">MRGMPVNKILKQFQETSGRDPWLWPLAPRLAFFAFVAVAVAVLLWFLWLTGYRDELESARAQEATLRTEFSRDYRKAVNLDALKAQREQAIQYVTLLEKQLPSKAEMSALLSDINQAGIGRGLQFELFKPGSVQLKDYYAEQPIEIQVSGSYDEVGQFVSDLAHLPRIVTLGNLQIEKGQKNMADGRLVMKAIAKTYRYLDPEEVAAQSRAKAAARKK</sequence>
<dbReference type="Gene3D" id="3.30.70.60">
    <property type="match status" value="1"/>
</dbReference>
<evidence type="ECO:0000256" key="2">
    <source>
        <dbReference type="SAM" id="Phobius"/>
    </source>
</evidence>
<evidence type="ECO:0000313" key="4">
    <source>
        <dbReference type="Proteomes" id="UP000278006"/>
    </source>
</evidence>
<keyword evidence="4" id="KW-1185">Reference proteome</keyword>
<evidence type="ECO:0000256" key="1">
    <source>
        <dbReference type="SAM" id="Coils"/>
    </source>
</evidence>
<dbReference type="GO" id="GO:0043107">
    <property type="term" value="P:type IV pilus-dependent motility"/>
    <property type="evidence" value="ECO:0007669"/>
    <property type="project" value="InterPro"/>
</dbReference>
<dbReference type="InterPro" id="IPR007445">
    <property type="entry name" value="PilO"/>
</dbReference>
<name>A0A3M6QUG7_9BURK</name>
<reference evidence="3 4" key="1">
    <citation type="submission" date="2018-10" db="EMBL/GenBank/DDBJ databases">
        <title>Draft genome of Cortibacter populi DSM10536.</title>
        <authorList>
            <person name="Bernier A.-M."/>
            <person name="Bernard K."/>
        </authorList>
    </citation>
    <scope>NUCLEOTIDE SEQUENCE [LARGE SCALE GENOMIC DNA]</scope>
    <source>
        <strain evidence="3 4">DSM 105136</strain>
    </source>
</reference>
<dbReference type="AlphaFoldDB" id="A0A3M6QUG7"/>
<comment type="caution">
    <text evidence="3">The sequence shown here is derived from an EMBL/GenBank/DDBJ whole genome shotgun (WGS) entry which is preliminary data.</text>
</comment>
<dbReference type="InterPro" id="IPR014717">
    <property type="entry name" value="Transl_elong_EF1B/ribsomal_bS6"/>
</dbReference>
<gene>
    <name evidence="3" type="ORF">D8I35_09215</name>
</gene>
<keyword evidence="2" id="KW-0812">Transmembrane</keyword>
<dbReference type="GO" id="GO:0043683">
    <property type="term" value="P:type IV pilus assembly"/>
    <property type="evidence" value="ECO:0007669"/>
    <property type="project" value="InterPro"/>
</dbReference>
<keyword evidence="2" id="KW-0472">Membrane</keyword>
<feature type="coiled-coil region" evidence="1">
    <location>
        <begin position="49"/>
        <end position="100"/>
    </location>
</feature>